<protein>
    <submittedName>
        <fullName evidence="1">Uncharacterized protein</fullName>
    </submittedName>
</protein>
<evidence type="ECO:0000313" key="2">
    <source>
        <dbReference type="Proteomes" id="UP000016930"/>
    </source>
</evidence>
<dbReference type="HOGENOM" id="CLU_1331802_0_0_1"/>
<evidence type="ECO:0000313" key="1">
    <source>
        <dbReference type="EMBL" id="EMD30684.1"/>
    </source>
</evidence>
<keyword evidence="2" id="KW-1185">Reference proteome</keyword>
<dbReference type="AlphaFoldDB" id="M2P604"/>
<name>M2P604_CERS8</name>
<reference evidence="1 2" key="1">
    <citation type="journal article" date="2012" name="Proc. Natl. Acad. Sci. U.S.A.">
        <title>Comparative genomics of Ceriporiopsis subvermispora and Phanerochaete chrysosporium provide insight into selective ligninolysis.</title>
        <authorList>
            <person name="Fernandez-Fueyo E."/>
            <person name="Ruiz-Duenas F.J."/>
            <person name="Ferreira P."/>
            <person name="Floudas D."/>
            <person name="Hibbett D.S."/>
            <person name="Canessa P."/>
            <person name="Larrondo L.F."/>
            <person name="James T.Y."/>
            <person name="Seelenfreund D."/>
            <person name="Lobos S."/>
            <person name="Polanco R."/>
            <person name="Tello M."/>
            <person name="Honda Y."/>
            <person name="Watanabe T."/>
            <person name="Watanabe T."/>
            <person name="Ryu J.S."/>
            <person name="Kubicek C.P."/>
            <person name="Schmoll M."/>
            <person name="Gaskell J."/>
            <person name="Hammel K.E."/>
            <person name="St John F.J."/>
            <person name="Vanden Wymelenberg A."/>
            <person name="Sabat G."/>
            <person name="Splinter BonDurant S."/>
            <person name="Syed K."/>
            <person name="Yadav J.S."/>
            <person name="Doddapaneni H."/>
            <person name="Subramanian V."/>
            <person name="Lavin J.L."/>
            <person name="Oguiza J.A."/>
            <person name="Perez G."/>
            <person name="Pisabarro A.G."/>
            <person name="Ramirez L."/>
            <person name="Santoyo F."/>
            <person name="Master E."/>
            <person name="Coutinho P.M."/>
            <person name="Henrissat B."/>
            <person name="Lombard V."/>
            <person name="Magnuson J.K."/>
            <person name="Kuees U."/>
            <person name="Hori C."/>
            <person name="Igarashi K."/>
            <person name="Samejima M."/>
            <person name="Held B.W."/>
            <person name="Barry K.W."/>
            <person name="LaButti K.M."/>
            <person name="Lapidus A."/>
            <person name="Lindquist E.A."/>
            <person name="Lucas S.M."/>
            <person name="Riley R."/>
            <person name="Salamov A.A."/>
            <person name="Hoffmeister D."/>
            <person name="Schwenk D."/>
            <person name="Hadar Y."/>
            <person name="Yarden O."/>
            <person name="de Vries R.P."/>
            <person name="Wiebenga A."/>
            <person name="Stenlid J."/>
            <person name="Eastwood D."/>
            <person name="Grigoriev I.V."/>
            <person name="Berka R.M."/>
            <person name="Blanchette R.A."/>
            <person name="Kersten P."/>
            <person name="Martinez A.T."/>
            <person name="Vicuna R."/>
            <person name="Cullen D."/>
        </authorList>
    </citation>
    <scope>NUCLEOTIDE SEQUENCE [LARGE SCALE GENOMIC DNA]</scope>
    <source>
        <strain evidence="1 2">B</strain>
    </source>
</reference>
<proteinExistence type="predicted"/>
<gene>
    <name evidence="1" type="ORF">CERSUDRAFT_101089</name>
</gene>
<dbReference type="EMBL" id="KB445890">
    <property type="protein sequence ID" value="EMD30684.1"/>
    <property type="molecule type" value="Genomic_DNA"/>
</dbReference>
<dbReference type="Proteomes" id="UP000016930">
    <property type="component" value="Unassembled WGS sequence"/>
</dbReference>
<sequence>MSSPYVYYGFDVDSEYEITVVGDNTMPLRVLRLLAECLENSKPDQATFALAVLPLEYEWRDRSERPSVQCRTDSAGIDLTVQLSGTIHELTRDENGVLCIDLCLIRERDVTAAQMEGLLPIDAGRNAVVLVAASDTVQETELVKDGYHGAGVDSGPLSLYMLSDGDVVTLDCALERSCHHPEDLWDVHLICNRIYLLHAVPHFAQVHGFAP</sequence>
<organism evidence="1 2">
    <name type="scientific">Ceriporiopsis subvermispora (strain B)</name>
    <name type="common">White-rot fungus</name>
    <name type="synonym">Gelatoporia subvermispora</name>
    <dbReference type="NCBI Taxonomy" id="914234"/>
    <lineage>
        <taxon>Eukaryota</taxon>
        <taxon>Fungi</taxon>
        <taxon>Dikarya</taxon>
        <taxon>Basidiomycota</taxon>
        <taxon>Agaricomycotina</taxon>
        <taxon>Agaricomycetes</taxon>
        <taxon>Polyporales</taxon>
        <taxon>Gelatoporiaceae</taxon>
        <taxon>Gelatoporia</taxon>
    </lineage>
</organism>
<accession>M2P604</accession>